<proteinExistence type="predicted"/>
<comment type="caution">
    <text evidence="1">The sequence shown here is derived from an EMBL/GenBank/DDBJ whole genome shotgun (WGS) entry which is preliminary data.</text>
</comment>
<sequence>MIEKPPDTHGRPAVNLKQLTWRMQSRLIAAGYAASPFENNTRLYNLSIKQAHRLALLTG</sequence>
<evidence type="ECO:0000313" key="1">
    <source>
        <dbReference type="EMBL" id="CCH53239.1"/>
    </source>
</evidence>
<accession>I2GH64</accession>
<dbReference type="EMBL" id="CAIT01000006">
    <property type="protein sequence ID" value="CCH53239.1"/>
    <property type="molecule type" value="Genomic_DNA"/>
</dbReference>
<keyword evidence="2" id="KW-1185">Reference proteome</keyword>
<dbReference type="STRING" id="1185876.BN8_02318"/>
<name>I2GH64_9BACT</name>
<reference evidence="1 2" key="1">
    <citation type="journal article" date="2012" name="J. Bacteriol.">
        <title>Genome Sequence of the Filamentous Bacterium Fibrisoma limi BUZ 3T.</title>
        <authorList>
            <person name="Filippini M."/>
            <person name="Qi W."/>
            <person name="Jaenicke S."/>
            <person name="Goesmann A."/>
            <person name="Smits T.H."/>
            <person name="Bagheri H.C."/>
        </authorList>
    </citation>
    <scope>NUCLEOTIDE SEQUENCE [LARGE SCALE GENOMIC DNA]</scope>
    <source>
        <strain evidence="2">BUZ 3T</strain>
    </source>
</reference>
<gene>
    <name evidence="1" type="ORF">BN8_02318</name>
</gene>
<evidence type="ECO:0000313" key="2">
    <source>
        <dbReference type="Proteomes" id="UP000009309"/>
    </source>
</evidence>
<dbReference type="Proteomes" id="UP000009309">
    <property type="component" value="Unassembled WGS sequence"/>
</dbReference>
<dbReference type="AlphaFoldDB" id="I2GH64"/>
<protein>
    <submittedName>
        <fullName evidence="1">Uncharacterized protein</fullName>
    </submittedName>
</protein>
<organism evidence="1 2">
    <name type="scientific">Fibrisoma limi BUZ 3</name>
    <dbReference type="NCBI Taxonomy" id="1185876"/>
    <lineage>
        <taxon>Bacteria</taxon>
        <taxon>Pseudomonadati</taxon>
        <taxon>Bacteroidota</taxon>
        <taxon>Cytophagia</taxon>
        <taxon>Cytophagales</taxon>
        <taxon>Spirosomataceae</taxon>
        <taxon>Fibrisoma</taxon>
    </lineage>
</organism>